<keyword evidence="1" id="KW-1133">Transmembrane helix</keyword>
<dbReference type="PANTHER" id="PTHR37422">
    <property type="entry name" value="TEICHURONIC ACID BIOSYNTHESIS PROTEIN TUAE"/>
    <property type="match status" value="1"/>
</dbReference>
<dbReference type="InterPro" id="IPR051533">
    <property type="entry name" value="WaaL-like"/>
</dbReference>
<protein>
    <recommendedName>
        <fullName evidence="4">O-antigen ligase domain-containing protein</fullName>
    </recommendedName>
</protein>
<feature type="transmembrane region" description="Helical" evidence="1">
    <location>
        <begin position="189"/>
        <end position="210"/>
    </location>
</feature>
<evidence type="ECO:0000313" key="3">
    <source>
        <dbReference type="Proteomes" id="UP000254875"/>
    </source>
</evidence>
<dbReference type="Proteomes" id="UP000254875">
    <property type="component" value="Unassembled WGS sequence"/>
</dbReference>
<evidence type="ECO:0008006" key="4">
    <source>
        <dbReference type="Google" id="ProtNLM"/>
    </source>
</evidence>
<dbReference type="PANTHER" id="PTHR37422:SF13">
    <property type="entry name" value="LIPOPOLYSACCHARIDE BIOSYNTHESIS PROTEIN PA4999-RELATED"/>
    <property type="match status" value="1"/>
</dbReference>
<feature type="transmembrane region" description="Helical" evidence="1">
    <location>
        <begin position="77"/>
        <end position="96"/>
    </location>
</feature>
<name>A0A370MWV3_9BURK</name>
<sequence>MRPVSLPSVRQSSQPLSLEFKLVVFVILVAVCEGAARKWFLPALTSPLLACRDLAALTLVLRAAMQHRFRAMPMLSQCLVLWSFCVVIWGALQLVVVQGPVVLYFLGLRFWLLYLWFALAMACSLSANEVIRIIRLMIVLSVLMMPLAVLQHFLPPSSALNVQPDTDEEEIFRVSTNIVRVSGTFTFTMGYACFIAAVAPFAMSTVWNGMRLYRRKWFALVAFFAVSIGTLISGSRASIMFFGALLAIQTVGSVVGAKSGKALIFSLAKALIAAAALTATLFVFSDALVATQERFTNAAAEEDVLGRVETELLGEPAALKDMNFIGHGLGAGTNAGSVLLTGERTFELAESEPARVLLEMGLVGVAWLLIKCTIFSFGLAKSVGRLTRLGETLPSMLWATAAYGMSSWPVSGQVSANAFGYIVLGLALCSIRPAVPARTVVYRYAAEVSK</sequence>
<accession>A0A370MWV3</accession>
<organism evidence="2 3">
    <name type="scientific">Paraburkholderia lacunae</name>
    <dbReference type="NCBI Taxonomy" id="2211104"/>
    <lineage>
        <taxon>Bacteria</taxon>
        <taxon>Pseudomonadati</taxon>
        <taxon>Pseudomonadota</taxon>
        <taxon>Betaproteobacteria</taxon>
        <taxon>Burkholderiales</taxon>
        <taxon>Burkholderiaceae</taxon>
        <taxon>Paraburkholderia</taxon>
    </lineage>
</organism>
<feature type="transmembrane region" description="Helical" evidence="1">
    <location>
        <begin position="133"/>
        <end position="154"/>
    </location>
</feature>
<feature type="transmembrane region" description="Helical" evidence="1">
    <location>
        <begin position="360"/>
        <end position="380"/>
    </location>
</feature>
<evidence type="ECO:0000313" key="2">
    <source>
        <dbReference type="EMBL" id="RDJ97819.1"/>
    </source>
</evidence>
<feature type="transmembrane region" description="Helical" evidence="1">
    <location>
        <begin position="217"/>
        <end position="233"/>
    </location>
</feature>
<feature type="transmembrane region" description="Helical" evidence="1">
    <location>
        <begin position="239"/>
        <end position="257"/>
    </location>
</feature>
<gene>
    <name evidence="2" type="ORF">DLM46_36090</name>
</gene>
<keyword evidence="1" id="KW-0472">Membrane</keyword>
<evidence type="ECO:0000256" key="1">
    <source>
        <dbReference type="SAM" id="Phobius"/>
    </source>
</evidence>
<feature type="transmembrane region" description="Helical" evidence="1">
    <location>
        <begin position="102"/>
        <end position="121"/>
    </location>
</feature>
<dbReference type="AlphaFoldDB" id="A0A370MWV3"/>
<keyword evidence="1" id="KW-0812">Transmembrane</keyword>
<reference evidence="3" key="1">
    <citation type="submission" date="2018-05" db="EMBL/GenBank/DDBJ databases">
        <authorList>
            <person name="Feng T."/>
        </authorList>
    </citation>
    <scope>NUCLEOTIDE SEQUENCE [LARGE SCALE GENOMIC DNA]</scope>
    <source>
        <strain evidence="3">S27</strain>
    </source>
</reference>
<dbReference type="EMBL" id="QHKS01000045">
    <property type="protein sequence ID" value="RDJ97819.1"/>
    <property type="molecule type" value="Genomic_DNA"/>
</dbReference>
<comment type="caution">
    <text evidence="2">The sequence shown here is derived from an EMBL/GenBank/DDBJ whole genome shotgun (WGS) entry which is preliminary data.</text>
</comment>
<keyword evidence="3" id="KW-1185">Reference proteome</keyword>
<proteinExistence type="predicted"/>
<feature type="transmembrane region" description="Helical" evidence="1">
    <location>
        <begin position="264"/>
        <end position="284"/>
    </location>
</feature>